<evidence type="ECO:0000259" key="2">
    <source>
        <dbReference type="Pfam" id="PF14008"/>
    </source>
</evidence>
<dbReference type="AlphaFoldDB" id="A0A6A1W0D5"/>
<dbReference type="Pfam" id="PF14008">
    <property type="entry name" value="Metallophos_C"/>
    <property type="match status" value="1"/>
</dbReference>
<gene>
    <name evidence="3" type="ORF">CJ030_MR4G005816</name>
</gene>
<proteinExistence type="predicted"/>
<evidence type="ECO:0000256" key="1">
    <source>
        <dbReference type="SAM" id="MobiDB-lite"/>
    </source>
</evidence>
<dbReference type="OrthoDB" id="45007at2759"/>
<dbReference type="EMBL" id="RXIC02000022">
    <property type="protein sequence ID" value="KAB1216250.1"/>
    <property type="molecule type" value="Genomic_DNA"/>
</dbReference>
<dbReference type="Proteomes" id="UP000516437">
    <property type="component" value="Chromosome 4"/>
</dbReference>
<sequence length="73" mass="7886">MKGTIHMVAGGGGCRAGSEPGPRVVPERSIYKDHDFGFVKLTAFNRPSLLLESKKSSDGKMRQLIEGNSFFGS</sequence>
<dbReference type="InterPro" id="IPR025733">
    <property type="entry name" value="PAPs_C"/>
</dbReference>
<comment type="caution">
    <text evidence="3">The sequence shown here is derived from an EMBL/GenBank/DDBJ whole genome shotgun (WGS) entry which is preliminary data.</text>
</comment>
<reference evidence="3 4" key="1">
    <citation type="journal article" date="2019" name="Plant Biotechnol. J.">
        <title>The red bayberry genome and genetic basis of sex determination.</title>
        <authorList>
            <person name="Jia H.M."/>
            <person name="Jia H.J."/>
            <person name="Cai Q.L."/>
            <person name="Wang Y."/>
            <person name="Zhao H.B."/>
            <person name="Yang W.F."/>
            <person name="Wang G.Y."/>
            <person name="Li Y.H."/>
            <person name="Zhan D.L."/>
            <person name="Shen Y.T."/>
            <person name="Niu Q.F."/>
            <person name="Chang L."/>
            <person name="Qiu J."/>
            <person name="Zhao L."/>
            <person name="Xie H.B."/>
            <person name="Fu W.Y."/>
            <person name="Jin J."/>
            <person name="Li X.W."/>
            <person name="Jiao Y."/>
            <person name="Zhou C.C."/>
            <person name="Tu T."/>
            <person name="Chai C.Y."/>
            <person name="Gao J.L."/>
            <person name="Fan L.J."/>
            <person name="van de Weg E."/>
            <person name="Wang J.Y."/>
            <person name="Gao Z.S."/>
        </authorList>
    </citation>
    <scope>NUCLEOTIDE SEQUENCE [LARGE SCALE GENOMIC DNA]</scope>
    <source>
        <tissue evidence="3">Leaves</tissue>
    </source>
</reference>
<protein>
    <recommendedName>
        <fullName evidence="2">Purple acid phosphatase C-terminal domain-containing protein</fullName>
    </recommendedName>
</protein>
<organism evidence="3 4">
    <name type="scientific">Morella rubra</name>
    <name type="common">Chinese bayberry</name>
    <dbReference type="NCBI Taxonomy" id="262757"/>
    <lineage>
        <taxon>Eukaryota</taxon>
        <taxon>Viridiplantae</taxon>
        <taxon>Streptophyta</taxon>
        <taxon>Embryophyta</taxon>
        <taxon>Tracheophyta</taxon>
        <taxon>Spermatophyta</taxon>
        <taxon>Magnoliopsida</taxon>
        <taxon>eudicotyledons</taxon>
        <taxon>Gunneridae</taxon>
        <taxon>Pentapetalae</taxon>
        <taxon>rosids</taxon>
        <taxon>fabids</taxon>
        <taxon>Fagales</taxon>
        <taxon>Myricaceae</taxon>
        <taxon>Morella</taxon>
    </lineage>
</organism>
<accession>A0A6A1W0D5</accession>
<keyword evidence="4" id="KW-1185">Reference proteome</keyword>
<dbReference type="Gene3D" id="3.60.21.10">
    <property type="match status" value="1"/>
</dbReference>
<evidence type="ECO:0000313" key="3">
    <source>
        <dbReference type="EMBL" id="KAB1216250.1"/>
    </source>
</evidence>
<feature type="domain" description="Purple acid phosphatase C-terminal" evidence="2">
    <location>
        <begin position="3"/>
        <end position="60"/>
    </location>
</feature>
<feature type="region of interest" description="Disordered" evidence="1">
    <location>
        <begin position="1"/>
        <end position="22"/>
    </location>
</feature>
<evidence type="ECO:0000313" key="4">
    <source>
        <dbReference type="Proteomes" id="UP000516437"/>
    </source>
</evidence>
<name>A0A6A1W0D5_9ROSI</name>
<dbReference type="InterPro" id="IPR029052">
    <property type="entry name" value="Metallo-depent_PP-like"/>
</dbReference>